<sequence length="560" mass="60394">MTADVTTAQLAEALATRILMPRKHPLVLVSTASDGHYAFDIARLRAELDGVAEIFTVETGHASKHLEQLLPPKTQVFNGAARVYPPDFDTAPDWHRSHLRFPEHSDTTDLIDDALAQTGRRTVESAPVPRAQRATGIVQRFFDDDTRAIVTLDDGMMVTATAALLPPDMPLTAALVAGEPVTGILEDLELRPEPLDVDLDAFADGTHALALVVKVTELRATVQLHPRVSVVLRRRDVAGDDVPVSDVLHVGDVIRVRVRRGPGHEITLSHADADADEPLTSAPALVVGGAPWLAEGRAHTAAESDARPETSPATDAAPGAVAPAAASAPAPGDHATRHDVAALAHEIAALRSDLLALTNLVARGGRADDGEAARLRAENEQLRAKLADERAARADVETKLAEATQDRREAGRALRDARRAAERSHVDATADGIRLEIERTWGNRTAAGERTRWPLREYALGSGFIDSLGALDEAQLSKAVRACVDAITGRDREIPARELHRLRTGEGGDDPYVVRDADGAKCWRSSIEQNAPGARRLHYWELRGGAIELSRIVHHDDTRP</sequence>
<feature type="compositionally biased region" description="Basic and acidic residues" evidence="1">
    <location>
        <begin position="296"/>
        <end position="308"/>
    </location>
</feature>
<organism evidence="2 3">
    <name type="scientific">Microbacterium bandirmense</name>
    <dbReference type="NCBI Taxonomy" id="3122050"/>
    <lineage>
        <taxon>Bacteria</taxon>
        <taxon>Bacillati</taxon>
        <taxon>Actinomycetota</taxon>
        <taxon>Actinomycetes</taxon>
        <taxon>Micrococcales</taxon>
        <taxon>Microbacteriaceae</taxon>
        <taxon>Microbacterium</taxon>
    </lineage>
</organism>
<evidence type="ECO:0000313" key="3">
    <source>
        <dbReference type="Proteomes" id="UP001371224"/>
    </source>
</evidence>
<protein>
    <recommendedName>
        <fullName evidence="4">S1 motif domain-containing protein</fullName>
    </recommendedName>
</protein>
<dbReference type="Proteomes" id="UP001371224">
    <property type="component" value="Unassembled WGS sequence"/>
</dbReference>
<feature type="region of interest" description="Disordered" evidence="1">
    <location>
        <begin position="296"/>
        <end position="336"/>
    </location>
</feature>
<evidence type="ECO:0008006" key="4">
    <source>
        <dbReference type="Google" id="ProtNLM"/>
    </source>
</evidence>
<keyword evidence="3" id="KW-1185">Reference proteome</keyword>
<dbReference type="InterPro" id="IPR012340">
    <property type="entry name" value="NA-bd_OB-fold"/>
</dbReference>
<name>A0ABU8LFF9_9MICO</name>
<accession>A0ABU8LFF9</accession>
<evidence type="ECO:0000256" key="1">
    <source>
        <dbReference type="SAM" id="MobiDB-lite"/>
    </source>
</evidence>
<feature type="compositionally biased region" description="Low complexity" evidence="1">
    <location>
        <begin position="311"/>
        <end position="333"/>
    </location>
</feature>
<reference evidence="2 3" key="1">
    <citation type="submission" date="2024-02" db="EMBL/GenBank/DDBJ databases">
        <authorList>
            <person name="Saticioglu I.B."/>
        </authorList>
    </citation>
    <scope>NUCLEOTIDE SEQUENCE [LARGE SCALE GENOMIC DNA]</scope>
    <source>
        <strain evidence="2 3">Mu-80</strain>
    </source>
</reference>
<comment type="caution">
    <text evidence="2">The sequence shown here is derived from an EMBL/GenBank/DDBJ whole genome shotgun (WGS) entry which is preliminary data.</text>
</comment>
<dbReference type="SUPFAM" id="SSF50249">
    <property type="entry name" value="Nucleic acid-binding proteins"/>
    <property type="match status" value="1"/>
</dbReference>
<proteinExistence type="predicted"/>
<dbReference type="RefSeq" id="WP_337332728.1">
    <property type="nucleotide sequence ID" value="NZ_JBBDGM010000010.1"/>
</dbReference>
<gene>
    <name evidence="2" type="ORF">WDU99_12160</name>
</gene>
<evidence type="ECO:0000313" key="2">
    <source>
        <dbReference type="EMBL" id="MEJ1089067.1"/>
    </source>
</evidence>
<dbReference type="EMBL" id="JBBDGM010000010">
    <property type="protein sequence ID" value="MEJ1089067.1"/>
    <property type="molecule type" value="Genomic_DNA"/>
</dbReference>
<feature type="region of interest" description="Disordered" evidence="1">
    <location>
        <begin position="399"/>
        <end position="421"/>
    </location>
</feature>